<keyword evidence="2" id="KW-1133">Transmembrane helix</keyword>
<protein>
    <submittedName>
        <fullName evidence="3">FxsA family protein</fullName>
    </submittedName>
</protein>
<dbReference type="Pfam" id="PF04186">
    <property type="entry name" value="FxsA"/>
    <property type="match status" value="1"/>
</dbReference>
<dbReference type="InterPro" id="IPR007313">
    <property type="entry name" value="FxsA"/>
</dbReference>
<accession>A0A942E940</accession>
<keyword evidence="4" id="KW-1185">Reference proteome</keyword>
<dbReference type="GO" id="GO:0016020">
    <property type="term" value="C:membrane"/>
    <property type="evidence" value="ECO:0007669"/>
    <property type="project" value="InterPro"/>
</dbReference>
<dbReference type="EMBL" id="JAGXTP010000003">
    <property type="protein sequence ID" value="MBS3850370.1"/>
    <property type="molecule type" value="Genomic_DNA"/>
</dbReference>
<dbReference type="PANTHER" id="PTHR35335:SF1">
    <property type="entry name" value="UPF0716 PROTEIN FXSA"/>
    <property type="match status" value="1"/>
</dbReference>
<evidence type="ECO:0000256" key="1">
    <source>
        <dbReference type="SAM" id="MobiDB-lite"/>
    </source>
</evidence>
<feature type="region of interest" description="Disordered" evidence="1">
    <location>
        <begin position="126"/>
        <end position="152"/>
    </location>
</feature>
<reference evidence="3" key="1">
    <citation type="submission" date="2021-04" db="EMBL/GenBank/DDBJ databases">
        <title>Devosia litorisediminis sp. nov., isolated from a sand dune.</title>
        <authorList>
            <person name="Park S."/>
            <person name="Yoon J.-H."/>
        </authorList>
    </citation>
    <scope>NUCLEOTIDE SEQUENCE</scope>
    <source>
        <strain evidence="3">BSSL-BM10</strain>
    </source>
</reference>
<feature type="transmembrane region" description="Helical" evidence="2">
    <location>
        <begin position="75"/>
        <end position="101"/>
    </location>
</feature>
<sequence>MARFFALSLLVLPIIEIAIFIKVGQTIGLFPTLALIIGAALLGGVVLRLQGLQVLGQLRNNVSTGKLPGRTIADAMMIGLAALLLILPGFLSDFVALGLLLPPVRSWIYAGLASRFTVVSATSSYRRSDQPDEPRVGGPGVIDLDDDDYRPQ</sequence>
<dbReference type="PANTHER" id="PTHR35335">
    <property type="entry name" value="UPF0716 PROTEIN FXSA"/>
    <property type="match status" value="1"/>
</dbReference>
<keyword evidence="2" id="KW-0472">Membrane</keyword>
<evidence type="ECO:0000313" key="3">
    <source>
        <dbReference type="EMBL" id="MBS3850370.1"/>
    </source>
</evidence>
<dbReference type="RefSeq" id="WP_212659989.1">
    <property type="nucleotide sequence ID" value="NZ_JAGXTP010000003.1"/>
</dbReference>
<feature type="compositionally biased region" description="Basic and acidic residues" evidence="1">
    <location>
        <begin position="126"/>
        <end position="135"/>
    </location>
</feature>
<feature type="transmembrane region" description="Helical" evidence="2">
    <location>
        <begin position="27"/>
        <end position="49"/>
    </location>
</feature>
<feature type="compositionally biased region" description="Acidic residues" evidence="1">
    <location>
        <begin position="143"/>
        <end position="152"/>
    </location>
</feature>
<keyword evidence="2" id="KW-0812">Transmembrane</keyword>
<dbReference type="NCBIfam" id="NF008528">
    <property type="entry name" value="PRK11463.1-2"/>
    <property type="match status" value="1"/>
</dbReference>
<proteinExistence type="predicted"/>
<dbReference type="AlphaFoldDB" id="A0A942E940"/>
<evidence type="ECO:0000313" key="4">
    <source>
        <dbReference type="Proteomes" id="UP000678281"/>
    </source>
</evidence>
<evidence type="ECO:0000256" key="2">
    <source>
        <dbReference type="SAM" id="Phobius"/>
    </source>
</evidence>
<gene>
    <name evidence="3" type="ORF">KD146_16845</name>
</gene>
<organism evidence="3 4">
    <name type="scientific">Devosia litorisediminis</name>
    <dbReference type="NCBI Taxonomy" id="2829817"/>
    <lineage>
        <taxon>Bacteria</taxon>
        <taxon>Pseudomonadati</taxon>
        <taxon>Pseudomonadota</taxon>
        <taxon>Alphaproteobacteria</taxon>
        <taxon>Hyphomicrobiales</taxon>
        <taxon>Devosiaceae</taxon>
        <taxon>Devosia</taxon>
    </lineage>
</organism>
<comment type="caution">
    <text evidence="3">The sequence shown here is derived from an EMBL/GenBank/DDBJ whole genome shotgun (WGS) entry which is preliminary data.</text>
</comment>
<dbReference type="Proteomes" id="UP000678281">
    <property type="component" value="Unassembled WGS sequence"/>
</dbReference>
<name>A0A942E940_9HYPH</name>